<dbReference type="SUPFAM" id="SSF55931">
    <property type="entry name" value="Glutamine synthetase/guanido kinase"/>
    <property type="match status" value="1"/>
</dbReference>
<dbReference type="OrthoDB" id="9804786at2"/>
<accession>A0A5B1CF74</accession>
<proteinExistence type="predicted"/>
<dbReference type="Proteomes" id="UP000322699">
    <property type="component" value="Unassembled WGS sequence"/>
</dbReference>
<dbReference type="GO" id="GO:0042398">
    <property type="term" value="P:modified amino acid biosynthetic process"/>
    <property type="evidence" value="ECO:0007669"/>
    <property type="project" value="InterPro"/>
</dbReference>
<dbReference type="AlphaFoldDB" id="A0A5B1CF74"/>
<protein>
    <submittedName>
        <fullName evidence="1">Carboxylate-amine ligase YbdK</fullName>
    </submittedName>
</protein>
<dbReference type="GO" id="GO:0004357">
    <property type="term" value="F:glutamate-cysteine ligase activity"/>
    <property type="evidence" value="ECO:0007669"/>
    <property type="project" value="InterPro"/>
</dbReference>
<dbReference type="Pfam" id="PF04107">
    <property type="entry name" value="GCS2"/>
    <property type="match status" value="1"/>
</dbReference>
<evidence type="ECO:0000313" key="1">
    <source>
        <dbReference type="EMBL" id="KAA1259196.1"/>
    </source>
</evidence>
<keyword evidence="1" id="KW-0436">Ligase</keyword>
<dbReference type="PANTHER" id="PTHR36510">
    <property type="entry name" value="GLUTAMATE--CYSTEINE LIGASE 2-RELATED"/>
    <property type="match status" value="1"/>
</dbReference>
<dbReference type="RefSeq" id="WP_068260338.1">
    <property type="nucleotide sequence ID" value="NZ_LWSK01000016.1"/>
</dbReference>
<dbReference type="Gene3D" id="3.30.590.20">
    <property type="match status" value="1"/>
</dbReference>
<sequence length="410" mass="46033">MTLKLFDAFGIEMEYMLVDRNTLDVRPVADTLLAILAGGKTVSDYESGPITWSNELALHVIELKTTLPATKIRSLPSQFETAIRDLRPALDRLNVRLLPTAMHPWMNPAIETILWPHENHEIYQAYDRIFDCKSHGWSNVQSVHLNLPFDGDDEFARLHAAIRLVLPIVPALTASSPIVHGCYTGRLDTRMQYYADHCRVLPSLTGRLIPEPLYDEANYRREVFDKIAADVAPHDPAGVLEVDFLNARGAIARFDRGSIELRVMDVQEYPGADVAICAAVIAVAKALVAEQWSTTQQQKAASTESLRAILDRVTVSAEHAVIDDAKFLALFNVQKSSCTTRDLWEVLLGRARRDDTTLSNLYAPIEIIMDQGTLATRIRVSLGEKFDHEELHSVYDQIADCLDTWEPFQV</sequence>
<dbReference type="PANTHER" id="PTHR36510:SF1">
    <property type="entry name" value="GLUTAMATE--CYSTEINE LIGASE 2-RELATED"/>
    <property type="match status" value="1"/>
</dbReference>
<dbReference type="InterPro" id="IPR014746">
    <property type="entry name" value="Gln_synth/guanido_kin_cat_dom"/>
</dbReference>
<reference evidence="1 2" key="1">
    <citation type="submission" date="2019-08" db="EMBL/GenBank/DDBJ databases">
        <title>Deep-cultivation of Planctomycetes and their phenomic and genomic characterization uncovers novel biology.</title>
        <authorList>
            <person name="Wiegand S."/>
            <person name="Jogler M."/>
            <person name="Boedeker C."/>
            <person name="Pinto D."/>
            <person name="Vollmers J."/>
            <person name="Rivas-Marin E."/>
            <person name="Kohn T."/>
            <person name="Peeters S.H."/>
            <person name="Heuer A."/>
            <person name="Rast P."/>
            <person name="Oberbeckmann S."/>
            <person name="Bunk B."/>
            <person name="Jeske O."/>
            <person name="Meyerdierks A."/>
            <person name="Storesund J.E."/>
            <person name="Kallscheuer N."/>
            <person name="Luecker S."/>
            <person name="Lage O.M."/>
            <person name="Pohl T."/>
            <person name="Merkel B.J."/>
            <person name="Hornburger P."/>
            <person name="Mueller R.-W."/>
            <person name="Bruemmer F."/>
            <person name="Labrenz M."/>
            <person name="Spormann A.M."/>
            <person name="Op Den Camp H."/>
            <person name="Overmann J."/>
            <person name="Amann R."/>
            <person name="Jetten M.S.M."/>
            <person name="Mascher T."/>
            <person name="Medema M.H."/>
            <person name="Devos D.P."/>
            <person name="Kaster A.-K."/>
            <person name="Ovreas L."/>
            <person name="Rohde M."/>
            <person name="Galperin M.Y."/>
            <person name="Jogler C."/>
        </authorList>
    </citation>
    <scope>NUCLEOTIDE SEQUENCE [LARGE SCALE GENOMIC DNA]</scope>
    <source>
        <strain evidence="1 2">LF1</strain>
    </source>
</reference>
<dbReference type="EMBL" id="VRLW01000001">
    <property type="protein sequence ID" value="KAA1259196.1"/>
    <property type="molecule type" value="Genomic_DNA"/>
</dbReference>
<name>A0A5B1CF74_9BACT</name>
<keyword evidence="2" id="KW-1185">Reference proteome</keyword>
<dbReference type="InterPro" id="IPR050141">
    <property type="entry name" value="GCL_type2/YbdK_subfam"/>
</dbReference>
<dbReference type="InterPro" id="IPR006336">
    <property type="entry name" value="GCS2"/>
</dbReference>
<organism evidence="1 2">
    <name type="scientific">Rubripirellula obstinata</name>
    <dbReference type="NCBI Taxonomy" id="406547"/>
    <lineage>
        <taxon>Bacteria</taxon>
        <taxon>Pseudomonadati</taxon>
        <taxon>Planctomycetota</taxon>
        <taxon>Planctomycetia</taxon>
        <taxon>Pirellulales</taxon>
        <taxon>Pirellulaceae</taxon>
        <taxon>Rubripirellula</taxon>
    </lineage>
</organism>
<evidence type="ECO:0000313" key="2">
    <source>
        <dbReference type="Proteomes" id="UP000322699"/>
    </source>
</evidence>
<gene>
    <name evidence="1" type="primary">ybdK_1</name>
    <name evidence="1" type="ORF">LF1_17250</name>
</gene>
<comment type="caution">
    <text evidence="1">The sequence shown here is derived from an EMBL/GenBank/DDBJ whole genome shotgun (WGS) entry which is preliminary data.</text>
</comment>